<protein>
    <recommendedName>
        <fullName evidence="1">Retrotransposon gag domain-containing protein</fullName>
    </recommendedName>
</protein>
<evidence type="ECO:0000259" key="1">
    <source>
        <dbReference type="Pfam" id="PF03732"/>
    </source>
</evidence>
<dbReference type="EMBL" id="CM003612">
    <property type="protein sequence ID" value="KYP58850.1"/>
    <property type="molecule type" value="Genomic_DNA"/>
</dbReference>
<feature type="domain" description="Retrotransposon gag" evidence="1">
    <location>
        <begin position="100"/>
        <end position="165"/>
    </location>
</feature>
<evidence type="ECO:0000313" key="3">
    <source>
        <dbReference type="Proteomes" id="UP000075243"/>
    </source>
</evidence>
<gene>
    <name evidence="2" type="ORF">KK1_014272</name>
</gene>
<accession>A0A151SVM7</accession>
<dbReference type="Gramene" id="C.cajan_13849.t">
    <property type="protein sequence ID" value="C.cajan_13849.t"/>
    <property type="gene ID" value="C.cajan_13849"/>
</dbReference>
<reference evidence="2 3" key="1">
    <citation type="journal article" date="2012" name="Nat. Biotechnol.">
        <title>Draft genome sequence of pigeonpea (Cajanus cajan), an orphan legume crop of resource-poor farmers.</title>
        <authorList>
            <person name="Varshney R.K."/>
            <person name="Chen W."/>
            <person name="Li Y."/>
            <person name="Bharti A.K."/>
            <person name="Saxena R.K."/>
            <person name="Schlueter J.A."/>
            <person name="Donoghue M.T."/>
            <person name="Azam S."/>
            <person name="Fan G."/>
            <person name="Whaley A.M."/>
            <person name="Farmer A.D."/>
            <person name="Sheridan J."/>
            <person name="Iwata A."/>
            <person name="Tuteja R."/>
            <person name="Penmetsa R.V."/>
            <person name="Wu W."/>
            <person name="Upadhyaya H.D."/>
            <person name="Yang S.P."/>
            <person name="Shah T."/>
            <person name="Saxena K.B."/>
            <person name="Michael T."/>
            <person name="McCombie W.R."/>
            <person name="Yang B."/>
            <person name="Zhang G."/>
            <person name="Yang H."/>
            <person name="Wang J."/>
            <person name="Spillane C."/>
            <person name="Cook D.R."/>
            <person name="May G.D."/>
            <person name="Xu X."/>
            <person name="Jackson S.A."/>
        </authorList>
    </citation>
    <scope>NUCLEOTIDE SEQUENCE [LARGE SCALE GENOMIC DNA]</scope>
    <source>
        <strain evidence="3">cv. Asha</strain>
    </source>
</reference>
<sequence>MAEEGLCGDRPHHHPPRRLLGEYNHQLGPRHFSSIARPTKGVEMKPTLLSLITANQFAGMDHEDPYTHLSSFYELIGIMGVPGEDEEVVYLRLFPFSLTERKFLARFFPPSRYISAKSAIATFSQGTDEPLCEAWERYKSLLRKCPNHGFDDVAQLNMFCNGLRPQTKMLLDASAGGSMMMKDSEKAITIIDALAANDYQAHHDRSQPTKRGILELDTQNAILAQNKLLSQQMEELKK</sequence>
<dbReference type="PANTHER" id="PTHR33223">
    <property type="entry name" value="CCHC-TYPE DOMAIN-CONTAINING PROTEIN"/>
    <property type="match status" value="1"/>
</dbReference>
<dbReference type="Proteomes" id="UP000075243">
    <property type="component" value="Chromosome 10"/>
</dbReference>
<organism evidence="2 3">
    <name type="scientific">Cajanus cajan</name>
    <name type="common">Pigeon pea</name>
    <name type="synonym">Cajanus indicus</name>
    <dbReference type="NCBI Taxonomy" id="3821"/>
    <lineage>
        <taxon>Eukaryota</taxon>
        <taxon>Viridiplantae</taxon>
        <taxon>Streptophyta</taxon>
        <taxon>Embryophyta</taxon>
        <taxon>Tracheophyta</taxon>
        <taxon>Spermatophyta</taxon>
        <taxon>Magnoliopsida</taxon>
        <taxon>eudicotyledons</taxon>
        <taxon>Gunneridae</taxon>
        <taxon>Pentapetalae</taxon>
        <taxon>rosids</taxon>
        <taxon>fabids</taxon>
        <taxon>Fabales</taxon>
        <taxon>Fabaceae</taxon>
        <taxon>Papilionoideae</taxon>
        <taxon>50 kb inversion clade</taxon>
        <taxon>NPAAA clade</taxon>
        <taxon>indigoferoid/millettioid clade</taxon>
        <taxon>Phaseoleae</taxon>
        <taxon>Cajanus</taxon>
    </lineage>
</organism>
<dbReference type="PANTHER" id="PTHR33223:SF11">
    <property type="entry name" value="ELEMENT PROTEIN, PUTATIVE-RELATED"/>
    <property type="match status" value="1"/>
</dbReference>
<dbReference type="AlphaFoldDB" id="A0A151SVM7"/>
<name>A0A151SVM7_CAJCA</name>
<dbReference type="InterPro" id="IPR005162">
    <property type="entry name" value="Retrotrans_gag_dom"/>
</dbReference>
<evidence type="ECO:0000313" key="2">
    <source>
        <dbReference type="EMBL" id="KYP58850.1"/>
    </source>
</evidence>
<proteinExistence type="predicted"/>
<dbReference type="Pfam" id="PF03732">
    <property type="entry name" value="Retrotrans_gag"/>
    <property type="match status" value="1"/>
</dbReference>
<keyword evidence="3" id="KW-1185">Reference proteome</keyword>